<keyword evidence="6" id="KW-1133">Transmembrane helix</keyword>
<dbReference type="NCBIfam" id="TIGR03142">
    <property type="entry name" value="cytochro_ccmI"/>
    <property type="match status" value="1"/>
</dbReference>
<feature type="domain" description="Cytochrome c-type biogenesis protein H Ig-like" evidence="7">
    <location>
        <begin position="318"/>
        <end position="425"/>
    </location>
</feature>
<dbReference type="InterPro" id="IPR056412">
    <property type="entry name" value="Ig_CycH"/>
</dbReference>
<organism evidence="9 10">
    <name type="scientific">Marichromatium gracile</name>
    <name type="common">Chromatium gracile</name>
    <dbReference type="NCBI Taxonomy" id="1048"/>
    <lineage>
        <taxon>Bacteria</taxon>
        <taxon>Pseudomonadati</taxon>
        <taxon>Pseudomonadota</taxon>
        <taxon>Gammaproteobacteria</taxon>
        <taxon>Chromatiales</taxon>
        <taxon>Chromatiaceae</taxon>
        <taxon>Marichromatium</taxon>
    </lineage>
</organism>
<dbReference type="RefSeq" id="WP_132230505.1">
    <property type="nucleotide sequence ID" value="NZ_NRRH01000008.1"/>
</dbReference>
<feature type="transmembrane region" description="Helical" evidence="6">
    <location>
        <begin position="6"/>
        <end position="24"/>
    </location>
</feature>
<comment type="subcellular location">
    <subcellularLocation>
        <location evidence="1">Cell envelope</location>
    </subcellularLocation>
</comment>
<evidence type="ECO:0000256" key="6">
    <source>
        <dbReference type="SAM" id="Phobius"/>
    </source>
</evidence>
<sequence length="429" mass="46351">MIIFWILAAGLIGLAFLFVVMPLLRPTPEQHEPAQDALNLEVFRQRLQELDADLESGYLDRARYDAARHDLERDLLHDVDGSQPVDAHGASRFGRWTLALLLALALPGTATLLYLQLGEPTVIERMELAARGLPAEDQGADQSMEVLVQRLAKRLEDNPDDVEGWLMMGRTYFALKRPEDGLEAVASAYRLAPERLDVMLAYAEAIAANRPDRSLEGKPAELVRAALELDPQNVNARWLAGLMAFQHGQFQAAAVAWQKILDEFEPGSQEAAELQEMVDEARRRAGIAAAKAATEEPVAVPVEGSSDESTEAVGAERIEVSVSLDPALAAEVAAEDTVFVFARATSGPAMPLAAQRLQAGSLPATLALDDSMAMAPGMRLSAHAEIQVTARISRSGEAAPQPGDLEGQSETIDTRETTATAVVIDRALP</sequence>
<proteinExistence type="predicted"/>
<evidence type="ECO:0000256" key="1">
    <source>
        <dbReference type="ARBA" id="ARBA00004196"/>
    </source>
</evidence>
<keyword evidence="6" id="KW-0472">Membrane</keyword>
<dbReference type="AlphaFoldDB" id="A0A4R4A6D1"/>
<evidence type="ECO:0000313" key="10">
    <source>
        <dbReference type="Proteomes" id="UP000295247"/>
    </source>
</evidence>
<dbReference type="InterPro" id="IPR051263">
    <property type="entry name" value="C-type_cytochrome_biogenesis"/>
</dbReference>
<feature type="domain" description="Cytochrome c-type biogenesis protein H TPR" evidence="8">
    <location>
        <begin position="135"/>
        <end position="269"/>
    </location>
</feature>
<dbReference type="InterPro" id="IPR017560">
    <property type="entry name" value="Cyt_c_biogenesis_CcmI"/>
</dbReference>
<dbReference type="InterPro" id="IPR019734">
    <property type="entry name" value="TPR_rpt"/>
</dbReference>
<comment type="caution">
    <text evidence="9">The sequence shown here is derived from an EMBL/GenBank/DDBJ whole genome shotgun (WGS) entry which is preliminary data.</text>
</comment>
<evidence type="ECO:0000256" key="3">
    <source>
        <dbReference type="ARBA" id="ARBA00022748"/>
    </source>
</evidence>
<dbReference type="Proteomes" id="UP000295247">
    <property type="component" value="Unassembled WGS sequence"/>
</dbReference>
<accession>A0A4R4A6D1</accession>
<dbReference type="InterPro" id="IPR011990">
    <property type="entry name" value="TPR-like_helical_dom_sf"/>
</dbReference>
<evidence type="ECO:0000256" key="2">
    <source>
        <dbReference type="ARBA" id="ARBA00022737"/>
    </source>
</evidence>
<evidence type="ECO:0000313" key="9">
    <source>
        <dbReference type="EMBL" id="TCW34225.1"/>
    </source>
</evidence>
<dbReference type="GO" id="GO:0030313">
    <property type="term" value="C:cell envelope"/>
    <property type="evidence" value="ECO:0007669"/>
    <property type="project" value="UniProtKB-SubCell"/>
</dbReference>
<name>A0A4R4A6D1_MARGR</name>
<keyword evidence="3" id="KW-0201">Cytochrome c-type biogenesis</keyword>
<dbReference type="SUPFAM" id="SSF48452">
    <property type="entry name" value="TPR-like"/>
    <property type="match status" value="1"/>
</dbReference>
<dbReference type="Gene3D" id="1.25.40.10">
    <property type="entry name" value="Tetratricopeptide repeat domain"/>
    <property type="match status" value="1"/>
</dbReference>
<gene>
    <name evidence="9" type="ORF">EDC29_11277</name>
</gene>
<dbReference type="PROSITE" id="PS50005">
    <property type="entry name" value="TPR"/>
    <property type="match status" value="1"/>
</dbReference>
<feature type="repeat" description="TPR" evidence="5">
    <location>
        <begin position="162"/>
        <end position="195"/>
    </location>
</feature>
<keyword evidence="4 5" id="KW-0802">TPR repeat</keyword>
<dbReference type="Pfam" id="PF23914">
    <property type="entry name" value="TPR_CcmH_CycH"/>
    <property type="match status" value="1"/>
</dbReference>
<reference evidence="9 10" key="1">
    <citation type="submission" date="2019-03" db="EMBL/GenBank/DDBJ databases">
        <title>Genomic Encyclopedia of Type Strains, Phase IV (KMG-IV): sequencing the most valuable type-strain genomes for metagenomic binning, comparative biology and taxonomic classification.</title>
        <authorList>
            <person name="Goeker M."/>
        </authorList>
    </citation>
    <scope>NUCLEOTIDE SEQUENCE [LARGE SCALE GENOMIC DNA]</scope>
    <source>
        <strain evidence="9 10">DSM 203</strain>
    </source>
</reference>
<dbReference type="InterPro" id="IPR056413">
    <property type="entry name" value="TPR_CcmH_CycH"/>
</dbReference>
<evidence type="ECO:0000259" key="8">
    <source>
        <dbReference type="Pfam" id="PF23914"/>
    </source>
</evidence>
<protein>
    <submittedName>
        <fullName evidence="9">Cytochrome c-type biogenesis protein CcmH</fullName>
    </submittedName>
</protein>
<evidence type="ECO:0000259" key="7">
    <source>
        <dbReference type="Pfam" id="PF23892"/>
    </source>
</evidence>
<dbReference type="PANTHER" id="PTHR47870">
    <property type="entry name" value="CYTOCHROME C-TYPE BIOGENESIS PROTEIN CCMH"/>
    <property type="match status" value="1"/>
</dbReference>
<keyword evidence="6" id="KW-0812">Transmembrane</keyword>
<keyword evidence="2" id="KW-0677">Repeat</keyword>
<evidence type="ECO:0000256" key="4">
    <source>
        <dbReference type="ARBA" id="ARBA00022803"/>
    </source>
</evidence>
<dbReference type="EMBL" id="SMDC01000012">
    <property type="protein sequence ID" value="TCW34225.1"/>
    <property type="molecule type" value="Genomic_DNA"/>
</dbReference>
<dbReference type="GO" id="GO:0017004">
    <property type="term" value="P:cytochrome complex assembly"/>
    <property type="evidence" value="ECO:0007669"/>
    <property type="project" value="UniProtKB-KW"/>
</dbReference>
<evidence type="ECO:0000256" key="5">
    <source>
        <dbReference type="PROSITE-ProRule" id="PRU00339"/>
    </source>
</evidence>
<dbReference type="GO" id="GO:0005886">
    <property type="term" value="C:plasma membrane"/>
    <property type="evidence" value="ECO:0007669"/>
    <property type="project" value="TreeGrafter"/>
</dbReference>
<dbReference type="Pfam" id="PF23892">
    <property type="entry name" value="Ig_CycH"/>
    <property type="match status" value="1"/>
</dbReference>
<dbReference type="PANTHER" id="PTHR47870:SF1">
    <property type="entry name" value="CYTOCHROME C-TYPE BIOGENESIS PROTEIN CCMH"/>
    <property type="match status" value="1"/>
</dbReference>